<sequence length="98" mass="10664">MLGETKVFRLCQLPSTANLAVQKHVNAQHRPSSSVLPLLKWLAAIELSIRINIGGYSVAPGKKQGILGSPAQKKQGDLSSQLSELERRDKPNVGCGWF</sequence>
<protein>
    <submittedName>
        <fullName evidence="2">Uncharacterized protein</fullName>
    </submittedName>
</protein>
<dbReference type="GeneID" id="8505345"/>
<accession>A0A179UKE5</accession>
<keyword evidence="3" id="KW-1185">Reference proteome</keyword>
<dbReference type="VEuPathDB" id="FungiDB:BDBG_03736"/>
<proteinExistence type="predicted"/>
<feature type="region of interest" description="Disordered" evidence="1">
    <location>
        <begin position="66"/>
        <end position="98"/>
    </location>
</feature>
<reference evidence="3" key="1">
    <citation type="journal article" date="2015" name="PLoS Genet.">
        <title>The dynamic genome and transcriptome of the human fungal pathogen Blastomyces and close relative Emmonsia.</title>
        <authorList>
            <person name="Munoz J.F."/>
            <person name="Gauthier G.M."/>
            <person name="Desjardins C.A."/>
            <person name="Gallo J.E."/>
            <person name="Holder J."/>
            <person name="Sullivan T.D."/>
            <person name="Marty A.J."/>
            <person name="Carmen J.C."/>
            <person name="Chen Z."/>
            <person name="Ding L."/>
            <person name="Gujja S."/>
            <person name="Magrini V."/>
            <person name="Misas E."/>
            <person name="Mitreva M."/>
            <person name="Priest M."/>
            <person name="Saif S."/>
            <person name="Whiston E.A."/>
            <person name="Young S."/>
            <person name="Zeng Q."/>
            <person name="Goldman W.E."/>
            <person name="Mardis E.R."/>
            <person name="Taylor J.W."/>
            <person name="McEwen J.G."/>
            <person name="Clay O.K."/>
            <person name="Klein B.S."/>
            <person name="Cuomo C.A."/>
        </authorList>
    </citation>
    <scope>NUCLEOTIDE SEQUENCE [LARGE SCALE GENOMIC DNA]</scope>
    <source>
        <strain evidence="3">SLH14081</strain>
    </source>
</reference>
<evidence type="ECO:0000313" key="2">
    <source>
        <dbReference type="EMBL" id="OAT07698.1"/>
    </source>
</evidence>
<evidence type="ECO:0000313" key="3">
    <source>
        <dbReference type="Proteomes" id="UP000002038"/>
    </source>
</evidence>
<organism evidence="2 3">
    <name type="scientific">Blastomyces gilchristii (strain SLH14081)</name>
    <name type="common">Blastomyces dermatitidis</name>
    <dbReference type="NCBI Taxonomy" id="559298"/>
    <lineage>
        <taxon>Eukaryota</taxon>
        <taxon>Fungi</taxon>
        <taxon>Dikarya</taxon>
        <taxon>Ascomycota</taxon>
        <taxon>Pezizomycotina</taxon>
        <taxon>Eurotiomycetes</taxon>
        <taxon>Eurotiomycetidae</taxon>
        <taxon>Onygenales</taxon>
        <taxon>Ajellomycetaceae</taxon>
        <taxon>Blastomyces</taxon>
    </lineage>
</organism>
<dbReference type="AlphaFoldDB" id="A0A179UKE5"/>
<gene>
    <name evidence="2" type="ORF">BDBG_03736</name>
</gene>
<dbReference type="RefSeq" id="XP_031577907.1">
    <property type="nucleotide sequence ID" value="XM_031721373.1"/>
</dbReference>
<dbReference type="EMBL" id="GG657453">
    <property type="protein sequence ID" value="OAT07698.1"/>
    <property type="molecule type" value="Genomic_DNA"/>
</dbReference>
<dbReference type="Proteomes" id="UP000002038">
    <property type="component" value="Unassembled WGS sequence"/>
</dbReference>
<evidence type="ECO:0000256" key="1">
    <source>
        <dbReference type="SAM" id="MobiDB-lite"/>
    </source>
</evidence>
<dbReference type="OrthoDB" id="10466464at2759"/>
<dbReference type="KEGG" id="bgh:BDBG_03736"/>
<name>A0A179UKE5_BLAGS</name>